<dbReference type="InterPro" id="IPR001451">
    <property type="entry name" value="Hexapep"/>
</dbReference>
<comment type="similarity">
    <text evidence="1">Belongs to the transferase hexapeptide repeat family.</text>
</comment>
<protein>
    <submittedName>
        <fullName evidence="3">Acyltransferase</fullName>
    </submittedName>
</protein>
<dbReference type="Pfam" id="PF00132">
    <property type="entry name" value="Hexapep"/>
    <property type="match status" value="1"/>
</dbReference>
<proteinExistence type="inferred from homology"/>
<name>A0A419RWX9_9SPHN</name>
<gene>
    <name evidence="3" type="ORF">D6201_08905</name>
</gene>
<keyword evidence="2 3" id="KW-0808">Transferase</keyword>
<dbReference type="EMBL" id="RAHX01000001">
    <property type="protein sequence ID" value="RJY10306.1"/>
    <property type="molecule type" value="Genomic_DNA"/>
</dbReference>
<dbReference type="PANTHER" id="PTHR23416:SF23">
    <property type="entry name" value="ACETYLTRANSFERASE C18B11.09C-RELATED"/>
    <property type="match status" value="1"/>
</dbReference>
<dbReference type="Gene3D" id="2.160.10.10">
    <property type="entry name" value="Hexapeptide repeat proteins"/>
    <property type="match status" value="1"/>
</dbReference>
<keyword evidence="3" id="KW-0012">Acyltransferase</keyword>
<evidence type="ECO:0000256" key="2">
    <source>
        <dbReference type="ARBA" id="ARBA00022679"/>
    </source>
</evidence>
<dbReference type="Proteomes" id="UP000285232">
    <property type="component" value="Unassembled WGS sequence"/>
</dbReference>
<dbReference type="Pfam" id="PF14602">
    <property type="entry name" value="Hexapep_2"/>
    <property type="match status" value="1"/>
</dbReference>
<sequence length="194" mass="21086">MAISSAELPRKKSLPRSRRFFRLIGSLFDPRAWAHVAKIVNYYNYSHVVPLRSVTFDGERNVSPDAVFQNGERIRIGENARIGSRCHFWAGPAHGRIVIGKHALFGPEVLITAASYRYNDGSPVTEQAMDEADVIVGDDVWVATRAVLLPGTVLGDGTIVGAGAMVRGEFPAMSILAGSPARIVGERRTSGLKN</sequence>
<dbReference type="SUPFAM" id="SSF51161">
    <property type="entry name" value="Trimeric LpxA-like enzymes"/>
    <property type="match status" value="1"/>
</dbReference>
<evidence type="ECO:0000313" key="3">
    <source>
        <dbReference type="EMBL" id="RJY10306.1"/>
    </source>
</evidence>
<dbReference type="CDD" id="cd04647">
    <property type="entry name" value="LbH_MAT_like"/>
    <property type="match status" value="1"/>
</dbReference>
<accession>A0A419RWX9</accession>
<dbReference type="AlphaFoldDB" id="A0A419RWX9"/>
<evidence type="ECO:0000256" key="1">
    <source>
        <dbReference type="ARBA" id="ARBA00007274"/>
    </source>
</evidence>
<dbReference type="InterPro" id="IPR011004">
    <property type="entry name" value="Trimer_LpxA-like_sf"/>
</dbReference>
<keyword evidence="4" id="KW-1185">Reference proteome</keyword>
<reference evidence="3 4" key="1">
    <citation type="journal article" date="2017" name="Int. J. Syst. Evol. Microbiol.">
        <title>Erythrobacter aquimixticola sp. nov., isolated from the junction between the ocean and a freshwater spring.</title>
        <authorList>
            <person name="Park S."/>
            <person name="Jung Y.T."/>
            <person name="Choi S.J."/>
            <person name="Yoon J.H."/>
        </authorList>
    </citation>
    <scope>NUCLEOTIDE SEQUENCE [LARGE SCALE GENOMIC DNA]</scope>
    <source>
        <strain evidence="3 4">JSSK-14</strain>
    </source>
</reference>
<dbReference type="OrthoDB" id="9815592at2"/>
<dbReference type="InterPro" id="IPR051159">
    <property type="entry name" value="Hexapeptide_acetyltransf"/>
</dbReference>
<comment type="caution">
    <text evidence="3">The sequence shown here is derived from an EMBL/GenBank/DDBJ whole genome shotgun (WGS) entry which is preliminary data.</text>
</comment>
<organism evidence="3 4">
    <name type="scientific">Aurantiacibacter aquimixticola</name>
    <dbReference type="NCBI Taxonomy" id="1958945"/>
    <lineage>
        <taxon>Bacteria</taxon>
        <taxon>Pseudomonadati</taxon>
        <taxon>Pseudomonadota</taxon>
        <taxon>Alphaproteobacteria</taxon>
        <taxon>Sphingomonadales</taxon>
        <taxon>Erythrobacteraceae</taxon>
        <taxon>Aurantiacibacter</taxon>
    </lineage>
</organism>
<dbReference type="GO" id="GO:0008374">
    <property type="term" value="F:O-acyltransferase activity"/>
    <property type="evidence" value="ECO:0007669"/>
    <property type="project" value="TreeGrafter"/>
</dbReference>
<dbReference type="PANTHER" id="PTHR23416">
    <property type="entry name" value="SIALIC ACID SYNTHASE-RELATED"/>
    <property type="match status" value="1"/>
</dbReference>
<evidence type="ECO:0000313" key="4">
    <source>
        <dbReference type="Proteomes" id="UP000285232"/>
    </source>
</evidence>
<dbReference type="GO" id="GO:0005829">
    <property type="term" value="C:cytosol"/>
    <property type="evidence" value="ECO:0007669"/>
    <property type="project" value="TreeGrafter"/>
</dbReference>